<gene>
    <name evidence="2" type="ORF">F4692_000759</name>
</gene>
<evidence type="ECO:0000313" key="2">
    <source>
        <dbReference type="EMBL" id="NYE35655.1"/>
    </source>
</evidence>
<keyword evidence="3" id="KW-1185">Reference proteome</keyword>
<comment type="caution">
    <text evidence="2">The sequence shown here is derived from an EMBL/GenBank/DDBJ whole genome shotgun (WGS) entry which is preliminary data.</text>
</comment>
<dbReference type="AlphaFoldDB" id="A0A7Y9H0N9"/>
<protein>
    <submittedName>
        <fullName evidence="2">Uncharacterized protein</fullName>
    </submittedName>
</protein>
<accession>A0A7Y9H0N9</accession>
<proteinExistence type="predicted"/>
<organism evidence="2 3">
    <name type="scientific">Nocardioides cavernae</name>
    <dbReference type="NCBI Taxonomy" id="1921566"/>
    <lineage>
        <taxon>Bacteria</taxon>
        <taxon>Bacillati</taxon>
        <taxon>Actinomycetota</taxon>
        <taxon>Actinomycetes</taxon>
        <taxon>Propionibacteriales</taxon>
        <taxon>Nocardioidaceae</taxon>
        <taxon>Nocardioides</taxon>
    </lineage>
</organism>
<feature type="region of interest" description="Disordered" evidence="1">
    <location>
        <begin position="1"/>
        <end position="43"/>
    </location>
</feature>
<dbReference type="RefSeq" id="WP_179618279.1">
    <property type="nucleotide sequence ID" value="NZ_JACCBW010000001.1"/>
</dbReference>
<sequence>MTLQAGVELTDEQVGALPADRQPRPLEPFRINHPAPAPGQGLKRRSVRNDRWCPFCQTLLPPRIQACMPCKRARADFNDSHPDRGRQPDTTPQATDYDLNFLIDAVDEMSRIVALASAYQRLRGPLAQHQIEDMFGACKTVIVAAEPIRTQLRDGTR</sequence>
<name>A0A7Y9H0N9_9ACTN</name>
<reference evidence="2 3" key="1">
    <citation type="submission" date="2020-07" db="EMBL/GenBank/DDBJ databases">
        <authorList>
            <person name="Partida-Martinez L."/>
            <person name="Huntemann M."/>
            <person name="Clum A."/>
            <person name="Wang J."/>
            <person name="Palaniappan K."/>
            <person name="Ritter S."/>
            <person name="Chen I.-M."/>
            <person name="Stamatis D."/>
            <person name="Reddy T."/>
            <person name="O'Malley R."/>
            <person name="Daum C."/>
            <person name="Shapiro N."/>
            <person name="Ivanova N."/>
            <person name="Kyrpides N."/>
            <person name="Woyke T."/>
        </authorList>
    </citation>
    <scope>NUCLEOTIDE SEQUENCE [LARGE SCALE GENOMIC DNA]</scope>
    <source>
        <strain evidence="2 3">AT2.17</strain>
    </source>
</reference>
<evidence type="ECO:0000313" key="3">
    <source>
        <dbReference type="Proteomes" id="UP000549911"/>
    </source>
</evidence>
<dbReference type="EMBL" id="JACCBW010000001">
    <property type="protein sequence ID" value="NYE35655.1"/>
    <property type="molecule type" value="Genomic_DNA"/>
</dbReference>
<evidence type="ECO:0000256" key="1">
    <source>
        <dbReference type="SAM" id="MobiDB-lite"/>
    </source>
</evidence>
<dbReference type="Proteomes" id="UP000549911">
    <property type="component" value="Unassembled WGS sequence"/>
</dbReference>
<reference evidence="2 3" key="2">
    <citation type="submission" date="2020-08" db="EMBL/GenBank/DDBJ databases">
        <title>The Agave Microbiome: Exploring the role of microbial communities in plant adaptations to desert environments.</title>
        <authorList>
            <person name="Partida-Martinez L.P."/>
        </authorList>
    </citation>
    <scope>NUCLEOTIDE SEQUENCE [LARGE SCALE GENOMIC DNA]</scope>
    <source>
        <strain evidence="2 3">AT2.17</strain>
    </source>
</reference>